<name>A0A2A6B6L9_PRIPA</name>
<feature type="compositionally biased region" description="Basic and acidic residues" evidence="1">
    <location>
        <begin position="1"/>
        <end position="17"/>
    </location>
</feature>
<dbReference type="Proteomes" id="UP000005239">
    <property type="component" value="Unassembled WGS sequence"/>
</dbReference>
<accession>A0A8R1Z1S1</accession>
<protein>
    <submittedName>
        <fullName evidence="2">Uncharacterized protein</fullName>
    </submittedName>
</protein>
<dbReference type="AlphaFoldDB" id="A0A2A6B6L9"/>
<gene>
    <name evidence="2" type="primary">WBGene00282229</name>
</gene>
<evidence type="ECO:0000256" key="1">
    <source>
        <dbReference type="SAM" id="MobiDB-lite"/>
    </source>
</evidence>
<accession>A0A2A6B6L9</accession>
<dbReference type="EnsemblMetazoa" id="PPA43860.1">
    <property type="protein sequence ID" value="PPA43860.1"/>
    <property type="gene ID" value="WBGene00282229"/>
</dbReference>
<reference evidence="3" key="1">
    <citation type="journal article" date="2008" name="Nat. Genet.">
        <title>The Pristionchus pacificus genome provides a unique perspective on nematode lifestyle and parasitism.</title>
        <authorList>
            <person name="Dieterich C."/>
            <person name="Clifton S.W."/>
            <person name="Schuster L.N."/>
            <person name="Chinwalla A."/>
            <person name="Delehaunty K."/>
            <person name="Dinkelacker I."/>
            <person name="Fulton L."/>
            <person name="Fulton R."/>
            <person name="Godfrey J."/>
            <person name="Minx P."/>
            <person name="Mitreva M."/>
            <person name="Roeseler W."/>
            <person name="Tian H."/>
            <person name="Witte H."/>
            <person name="Yang S.P."/>
            <person name="Wilson R.K."/>
            <person name="Sommer R.J."/>
        </authorList>
    </citation>
    <scope>NUCLEOTIDE SEQUENCE [LARGE SCALE GENOMIC DNA]</scope>
    <source>
        <strain evidence="3">PS312</strain>
    </source>
</reference>
<feature type="compositionally biased region" description="Basic and acidic residues" evidence="1">
    <location>
        <begin position="50"/>
        <end position="65"/>
    </location>
</feature>
<reference evidence="2" key="2">
    <citation type="submission" date="2022-06" db="UniProtKB">
        <authorList>
            <consortium name="EnsemblMetazoa"/>
        </authorList>
    </citation>
    <scope>IDENTIFICATION</scope>
    <source>
        <strain evidence="2">PS312</strain>
    </source>
</reference>
<evidence type="ECO:0000313" key="2">
    <source>
        <dbReference type="EnsemblMetazoa" id="PPA43860.1"/>
    </source>
</evidence>
<feature type="region of interest" description="Disordered" evidence="1">
    <location>
        <begin position="1"/>
        <end position="65"/>
    </location>
</feature>
<sequence>MRGSGEKGKCSSNHDPDPESSTLLHTRNKRTVKDTVDNSVFPKRSIFGENSKEKTGGEEEKGEMHLDSLNSIDVASQVRNKPNLRAIDVRIFWNIAKRDTSETITGGRLAYGSHGVNEEEGEKKKGYAHLDARCVKCEM</sequence>
<organism evidence="2 3">
    <name type="scientific">Pristionchus pacificus</name>
    <name type="common">Parasitic nematode worm</name>
    <dbReference type="NCBI Taxonomy" id="54126"/>
    <lineage>
        <taxon>Eukaryota</taxon>
        <taxon>Metazoa</taxon>
        <taxon>Ecdysozoa</taxon>
        <taxon>Nematoda</taxon>
        <taxon>Chromadorea</taxon>
        <taxon>Rhabditida</taxon>
        <taxon>Rhabditina</taxon>
        <taxon>Diplogasteromorpha</taxon>
        <taxon>Diplogasteroidea</taxon>
        <taxon>Neodiplogasteridae</taxon>
        <taxon>Pristionchus</taxon>
    </lineage>
</organism>
<proteinExistence type="predicted"/>
<evidence type="ECO:0000313" key="3">
    <source>
        <dbReference type="Proteomes" id="UP000005239"/>
    </source>
</evidence>
<keyword evidence="3" id="KW-1185">Reference proteome</keyword>